<feature type="non-terminal residue" evidence="1">
    <location>
        <position position="1"/>
    </location>
</feature>
<sequence>GNNMFFTTRDMAVLGHLYLNGGEINGVQIVPRDWVEESLKNRMPQQQKGWSWGDLHNGGYGYLWWLGEIKGYKVFLAIGYGGQFIICFSELDMIIATNSNAYVGWTKADENERTALDLVANYIIPAVQ</sequence>
<dbReference type="AlphaFoldDB" id="X0WWK5"/>
<dbReference type="PANTHER" id="PTHR43283:SF7">
    <property type="entry name" value="BETA-LACTAMASE-RELATED DOMAIN-CONTAINING PROTEIN"/>
    <property type="match status" value="1"/>
</dbReference>
<gene>
    <name evidence="1" type="ORF">S01H1_66997</name>
</gene>
<dbReference type="EMBL" id="BARS01044330">
    <property type="protein sequence ID" value="GAG35050.1"/>
    <property type="molecule type" value="Genomic_DNA"/>
</dbReference>
<dbReference type="InterPro" id="IPR050789">
    <property type="entry name" value="Diverse_Enzym_Activities"/>
</dbReference>
<evidence type="ECO:0008006" key="2">
    <source>
        <dbReference type="Google" id="ProtNLM"/>
    </source>
</evidence>
<dbReference type="Gene3D" id="3.40.710.10">
    <property type="entry name" value="DD-peptidase/beta-lactamase superfamily"/>
    <property type="match status" value="1"/>
</dbReference>
<dbReference type="InterPro" id="IPR012338">
    <property type="entry name" value="Beta-lactam/transpept-like"/>
</dbReference>
<dbReference type="PANTHER" id="PTHR43283">
    <property type="entry name" value="BETA-LACTAMASE-RELATED"/>
    <property type="match status" value="1"/>
</dbReference>
<organism evidence="1">
    <name type="scientific">marine sediment metagenome</name>
    <dbReference type="NCBI Taxonomy" id="412755"/>
    <lineage>
        <taxon>unclassified sequences</taxon>
        <taxon>metagenomes</taxon>
        <taxon>ecological metagenomes</taxon>
    </lineage>
</organism>
<name>X0WWK5_9ZZZZ</name>
<accession>X0WWK5</accession>
<evidence type="ECO:0000313" key="1">
    <source>
        <dbReference type="EMBL" id="GAG35050.1"/>
    </source>
</evidence>
<reference evidence="1" key="1">
    <citation type="journal article" date="2014" name="Front. Microbiol.">
        <title>High frequency of phylogenetically diverse reductive dehalogenase-homologous genes in deep subseafloor sedimentary metagenomes.</title>
        <authorList>
            <person name="Kawai M."/>
            <person name="Futagami T."/>
            <person name="Toyoda A."/>
            <person name="Takaki Y."/>
            <person name="Nishi S."/>
            <person name="Hori S."/>
            <person name="Arai W."/>
            <person name="Tsubouchi T."/>
            <person name="Morono Y."/>
            <person name="Uchiyama I."/>
            <person name="Ito T."/>
            <person name="Fujiyama A."/>
            <person name="Inagaki F."/>
            <person name="Takami H."/>
        </authorList>
    </citation>
    <scope>NUCLEOTIDE SEQUENCE</scope>
    <source>
        <strain evidence="1">Expedition CK06-06</strain>
    </source>
</reference>
<dbReference type="SUPFAM" id="SSF56601">
    <property type="entry name" value="beta-lactamase/transpeptidase-like"/>
    <property type="match status" value="1"/>
</dbReference>
<proteinExistence type="predicted"/>
<comment type="caution">
    <text evidence="1">The sequence shown here is derived from an EMBL/GenBank/DDBJ whole genome shotgun (WGS) entry which is preliminary data.</text>
</comment>
<protein>
    <recommendedName>
        <fullName evidence="2">Beta-lactamase-related domain-containing protein</fullName>
    </recommendedName>
</protein>